<dbReference type="RefSeq" id="WP_350350365.1">
    <property type="nucleotide sequence ID" value="NZ_CP158357.1"/>
</dbReference>
<proteinExistence type="inferred from homology"/>
<dbReference type="AlphaFoldDB" id="A0AAU7VRJ3"/>
<dbReference type="SUPFAM" id="SSF53067">
    <property type="entry name" value="Actin-like ATPase domain"/>
    <property type="match status" value="1"/>
</dbReference>
<feature type="region of interest" description="Disordered" evidence="2">
    <location>
        <begin position="38"/>
        <end position="66"/>
    </location>
</feature>
<accession>A0AAU7VRJ3</accession>
<evidence type="ECO:0000313" key="3">
    <source>
        <dbReference type="EMBL" id="XBX76778.1"/>
    </source>
</evidence>
<protein>
    <submittedName>
        <fullName evidence="3">ROK family protein</fullName>
    </submittedName>
</protein>
<sequence length="329" mass="32997">MTALASDTTRDSDAATGGDVSVVLGIDVGGSSVKHLLARSDSSTARPPTPLARGRNATPTSSPADGLAEIVERVRGDRTLTRLVLSIPGIVDEQNGVVVRSANIPALDGTPLGRQLADALGVPVDVINDGHAAAVAEASWGAGAGIDDVFVLALGTGIAGAHVIDGRVVSGAHGSAGELGHITIDPNGRDCSCGRRGCLETIIGAPALHAAWADAGGKGGPEALLEAFASGDGTATAIVRRAASALAEALLTLCALVDPGAIVIGGGLAQAPHHLVTLAERYVRERATFHRVPPIVPATLGGWAGANGTVLTALLRQHAATHRTPRTVA</sequence>
<reference evidence="3" key="1">
    <citation type="submission" date="2024-06" db="EMBL/GenBank/DDBJ databases">
        <title>Draft genome sequence of Microbacterium sp. strain A8/3-1, isolated from Oxytropis tragacanthoides Fisch. ex DC. Root nodules in the Altai region of Russia.</title>
        <authorList>
            <person name="Sazanova A."/>
            <person name="Guro P."/>
            <person name="Kuznetsova I."/>
            <person name="Belimov A."/>
            <person name="Safronova V."/>
        </authorList>
    </citation>
    <scope>NUCLEOTIDE SEQUENCE</scope>
    <source>
        <strain evidence="3">A8/3-1</strain>
    </source>
</reference>
<evidence type="ECO:0000256" key="2">
    <source>
        <dbReference type="SAM" id="MobiDB-lite"/>
    </source>
</evidence>
<dbReference type="Gene3D" id="3.30.420.40">
    <property type="match status" value="2"/>
</dbReference>
<dbReference type="PANTHER" id="PTHR18964">
    <property type="entry name" value="ROK (REPRESSOR, ORF, KINASE) FAMILY"/>
    <property type="match status" value="1"/>
</dbReference>
<dbReference type="Pfam" id="PF00480">
    <property type="entry name" value="ROK"/>
    <property type="match status" value="1"/>
</dbReference>
<evidence type="ECO:0000256" key="1">
    <source>
        <dbReference type="ARBA" id="ARBA00006479"/>
    </source>
</evidence>
<dbReference type="EMBL" id="CP158357">
    <property type="protein sequence ID" value="XBX76778.1"/>
    <property type="molecule type" value="Genomic_DNA"/>
</dbReference>
<organism evidence="3">
    <name type="scientific">Microbacterium sp. A8/3-1</name>
    <dbReference type="NCBI Taxonomy" id="3160749"/>
    <lineage>
        <taxon>Bacteria</taxon>
        <taxon>Bacillati</taxon>
        <taxon>Actinomycetota</taxon>
        <taxon>Actinomycetes</taxon>
        <taxon>Micrococcales</taxon>
        <taxon>Microbacteriaceae</taxon>
        <taxon>Microbacterium</taxon>
    </lineage>
</organism>
<name>A0AAU7VRJ3_9MICO</name>
<comment type="similarity">
    <text evidence="1">Belongs to the ROK (NagC/XylR) family.</text>
</comment>
<dbReference type="PANTHER" id="PTHR18964:SF149">
    <property type="entry name" value="BIFUNCTIONAL UDP-N-ACETYLGLUCOSAMINE 2-EPIMERASE_N-ACETYLMANNOSAMINE KINASE"/>
    <property type="match status" value="1"/>
</dbReference>
<dbReference type="InterPro" id="IPR000600">
    <property type="entry name" value="ROK"/>
</dbReference>
<dbReference type="InterPro" id="IPR043129">
    <property type="entry name" value="ATPase_NBD"/>
</dbReference>
<gene>
    <name evidence="3" type="ORF">ABS642_12745</name>
</gene>